<dbReference type="AlphaFoldDB" id="A0A397PI34"/>
<dbReference type="Gene3D" id="1.50.10.20">
    <property type="match status" value="1"/>
</dbReference>
<evidence type="ECO:0000313" key="2">
    <source>
        <dbReference type="EMBL" id="RIA46935.1"/>
    </source>
</evidence>
<sequence>MKKAILAIGCALVALAPATLNAAPATQAKAVAQPAADRDAAVRQAVREMADYAQKILLQENGQGRADYNYVVSEWYEYEPQWHTGQLIWALVSAGQYLEDPSLIASARHAGDWWISREFKAPHPFAGLVNAYHGDRLHHLINWTTISDGTPGLFVLSEATGDRRYADTATRSGRWLWDHTRVPKTVKGGEGLFYNLFDPERGVILTDWNAHKQGVVYDAKEAARVGTPPINELARPNIEGFLFADMCQHTGDKTWCKRFIEQADFAISKQYPNGLWMDFEPNDLKTGKVHPRFNIWNAEALVKAFDLTGDRKYLEAAAKTARFHRDTSASDGTIYYTTRTDGSADRDSVTGSGVAFNGTLMLLLKERGYTEFDKAIERAATWIIKNRFSAKHPDPNLAGAVIDTRYKVKSGTTRLLNRDVGTTFGLRFLVDYARDRQKAGK</sequence>
<organism evidence="2 3">
    <name type="scientific">Hephaestia caeni</name>
    <dbReference type="NCBI Taxonomy" id="645617"/>
    <lineage>
        <taxon>Bacteria</taxon>
        <taxon>Pseudomonadati</taxon>
        <taxon>Pseudomonadota</taxon>
        <taxon>Alphaproteobacteria</taxon>
        <taxon>Sphingomonadales</taxon>
        <taxon>Sphingomonadaceae</taxon>
        <taxon>Hephaestia</taxon>
    </lineage>
</organism>
<keyword evidence="3" id="KW-1185">Reference proteome</keyword>
<name>A0A397PI34_9SPHN</name>
<protein>
    <submittedName>
        <fullName evidence="2">Uncharacterized protein</fullName>
    </submittedName>
</protein>
<dbReference type="OrthoDB" id="258246at2"/>
<comment type="caution">
    <text evidence="2">The sequence shown here is derived from an EMBL/GenBank/DDBJ whole genome shotgun (WGS) entry which is preliminary data.</text>
</comment>
<reference evidence="2 3" key="1">
    <citation type="submission" date="2018-08" db="EMBL/GenBank/DDBJ databases">
        <title>Genomic Encyclopedia of Type Strains, Phase IV (KMG-IV): sequencing the most valuable type-strain genomes for metagenomic binning, comparative biology and taxonomic classification.</title>
        <authorList>
            <person name="Goeker M."/>
        </authorList>
    </citation>
    <scope>NUCLEOTIDE SEQUENCE [LARGE SCALE GENOMIC DNA]</scope>
    <source>
        <strain evidence="2 3">DSM 25527</strain>
    </source>
</reference>
<dbReference type="GO" id="GO:0005975">
    <property type="term" value="P:carbohydrate metabolic process"/>
    <property type="evidence" value="ECO:0007669"/>
    <property type="project" value="InterPro"/>
</dbReference>
<feature type="signal peptide" evidence="1">
    <location>
        <begin position="1"/>
        <end position="22"/>
    </location>
</feature>
<dbReference type="RefSeq" id="WP_147373664.1">
    <property type="nucleotide sequence ID" value="NZ_QXDC01000002.1"/>
</dbReference>
<dbReference type="InterPro" id="IPR008928">
    <property type="entry name" value="6-hairpin_glycosidase_sf"/>
</dbReference>
<dbReference type="InterPro" id="IPR012341">
    <property type="entry name" value="6hp_glycosidase-like_sf"/>
</dbReference>
<accession>A0A397PI34</accession>
<proteinExistence type="predicted"/>
<evidence type="ECO:0000256" key="1">
    <source>
        <dbReference type="SAM" id="SignalP"/>
    </source>
</evidence>
<feature type="chain" id="PRO_5017448618" evidence="1">
    <location>
        <begin position="23"/>
        <end position="441"/>
    </location>
</feature>
<gene>
    <name evidence="2" type="ORF">DFR49_1497</name>
</gene>
<keyword evidence="1" id="KW-0732">Signal</keyword>
<dbReference type="EMBL" id="QXDC01000002">
    <property type="protein sequence ID" value="RIA46935.1"/>
    <property type="molecule type" value="Genomic_DNA"/>
</dbReference>
<dbReference type="Proteomes" id="UP000266568">
    <property type="component" value="Unassembled WGS sequence"/>
</dbReference>
<evidence type="ECO:0000313" key="3">
    <source>
        <dbReference type="Proteomes" id="UP000266568"/>
    </source>
</evidence>
<dbReference type="Gene3D" id="1.50.10.10">
    <property type="match status" value="1"/>
</dbReference>
<dbReference type="SUPFAM" id="SSF48208">
    <property type="entry name" value="Six-hairpin glycosidases"/>
    <property type="match status" value="1"/>
</dbReference>